<dbReference type="AlphaFoldDB" id="A0A6C0EVH5"/>
<accession>A0A6C0EVH5</accession>
<sequence>MPSFKPKTTKKIKVNKKNSTTLDGKHKEFVNEFHKDEQDNIPKLKLERENIKLLLHKNKEERTLTIEQILDYKDRVEEIGTLIKSLKIKKKDYFLDNSEFIFDYFENKKNISKGDTPTNKNKILDSFFKIKTENVNVIENKNNNIFQKYLSNIDESFLDINSFITSTDICQSCYKGELIPMDDEGVLICNICSTNVPYLIENEKPSYKEPPKEVCFYAYKKINHFKEILAQFQGKETTQIPVEVIESLKLQIKKERIDLEKLTYYKVKELLKKLGYNKYYEHINFIKDKLGIKPPIISQDLEETLCNFFMEIQYPYAKHCPDYRVNFLHYYYVLFKLFELLGEQHYLPEIPMLKDREKLIEQDTIWKKICGELDWEFIATI</sequence>
<dbReference type="Pfam" id="PF04947">
    <property type="entry name" value="Pox_VLTF3"/>
    <property type="match status" value="1"/>
</dbReference>
<reference evidence="1" key="1">
    <citation type="journal article" date="2020" name="Nature">
        <title>Giant virus diversity and host interactions through global metagenomics.</title>
        <authorList>
            <person name="Schulz F."/>
            <person name="Roux S."/>
            <person name="Paez-Espino D."/>
            <person name="Jungbluth S."/>
            <person name="Walsh D.A."/>
            <person name="Denef V.J."/>
            <person name="McMahon K.D."/>
            <person name="Konstantinidis K.T."/>
            <person name="Eloe-Fadrosh E.A."/>
            <person name="Kyrpides N.C."/>
            <person name="Woyke T."/>
        </authorList>
    </citation>
    <scope>NUCLEOTIDE SEQUENCE</scope>
    <source>
        <strain evidence="1">GVMAG-M-3300009161-30</strain>
    </source>
</reference>
<name>A0A6C0EVH5_9ZZZZ</name>
<proteinExistence type="predicted"/>
<evidence type="ECO:0008006" key="2">
    <source>
        <dbReference type="Google" id="ProtNLM"/>
    </source>
</evidence>
<protein>
    <recommendedName>
        <fullName evidence="2">Poxvirus late transcription factor VLTF3-like protein</fullName>
    </recommendedName>
</protein>
<dbReference type="InterPro" id="IPR007031">
    <property type="entry name" value="Poxvirus_VLTF3"/>
</dbReference>
<dbReference type="EMBL" id="MN738944">
    <property type="protein sequence ID" value="QHT32533.1"/>
    <property type="molecule type" value="Genomic_DNA"/>
</dbReference>
<evidence type="ECO:0000313" key="1">
    <source>
        <dbReference type="EMBL" id="QHT32533.1"/>
    </source>
</evidence>
<dbReference type="GO" id="GO:0046782">
    <property type="term" value="P:regulation of viral transcription"/>
    <property type="evidence" value="ECO:0007669"/>
    <property type="project" value="InterPro"/>
</dbReference>
<organism evidence="1">
    <name type="scientific">viral metagenome</name>
    <dbReference type="NCBI Taxonomy" id="1070528"/>
    <lineage>
        <taxon>unclassified sequences</taxon>
        <taxon>metagenomes</taxon>
        <taxon>organismal metagenomes</taxon>
    </lineage>
</organism>